<dbReference type="EMBL" id="PVXO01000036">
    <property type="protein sequence ID" value="PRR78803.1"/>
    <property type="molecule type" value="Genomic_DNA"/>
</dbReference>
<evidence type="ECO:0008006" key="4">
    <source>
        <dbReference type="Google" id="ProtNLM"/>
    </source>
</evidence>
<sequence length="196" mass="20924">MDNGLKGNGKNAKKNGNKDSKLRIDKKWIITIILWTILISGSVNLLSDVLLRNVNILVAFIILIFIIFVGIIFDIIGVAVTAADETPFHAKAAKKIPGAKIAVKLIRNADKVSNFCNDVVGDVSGIVSGTVGASIVIKVIAVFKNINITIITALIGALIAAATVGGKALGKSFAMNQSEMIVDKVSRIIYLIKKER</sequence>
<feature type="transmembrane region" description="Helical" evidence="1">
    <location>
        <begin position="28"/>
        <end position="47"/>
    </location>
</feature>
<keyword evidence="1" id="KW-0472">Membrane</keyword>
<evidence type="ECO:0000313" key="2">
    <source>
        <dbReference type="EMBL" id="PRR78803.1"/>
    </source>
</evidence>
<gene>
    <name evidence="2" type="ORF">CLLI_13850</name>
</gene>
<accession>A0A2T0B4R6</accession>
<dbReference type="OrthoDB" id="2111373at2"/>
<name>A0A2T0B4R6_9CLOT</name>
<feature type="transmembrane region" description="Helical" evidence="1">
    <location>
        <begin position="54"/>
        <end position="80"/>
    </location>
</feature>
<dbReference type="RefSeq" id="WP_106063501.1">
    <property type="nucleotide sequence ID" value="NZ_PVXO01000036.1"/>
</dbReference>
<dbReference type="AlphaFoldDB" id="A0A2T0B4R6"/>
<keyword evidence="1" id="KW-1133">Transmembrane helix</keyword>
<keyword evidence="1" id="KW-0812">Transmembrane</keyword>
<dbReference type="Proteomes" id="UP000239706">
    <property type="component" value="Unassembled WGS sequence"/>
</dbReference>
<organism evidence="2 3">
    <name type="scientific">Clostridium liquoris</name>
    <dbReference type="NCBI Taxonomy" id="1289519"/>
    <lineage>
        <taxon>Bacteria</taxon>
        <taxon>Bacillati</taxon>
        <taxon>Bacillota</taxon>
        <taxon>Clostridia</taxon>
        <taxon>Eubacteriales</taxon>
        <taxon>Clostridiaceae</taxon>
        <taxon>Clostridium</taxon>
    </lineage>
</organism>
<evidence type="ECO:0000256" key="1">
    <source>
        <dbReference type="SAM" id="Phobius"/>
    </source>
</evidence>
<feature type="transmembrane region" description="Helical" evidence="1">
    <location>
        <begin position="148"/>
        <end position="170"/>
    </location>
</feature>
<comment type="caution">
    <text evidence="2">The sequence shown here is derived from an EMBL/GenBank/DDBJ whole genome shotgun (WGS) entry which is preliminary data.</text>
</comment>
<protein>
    <recommendedName>
        <fullName evidence="4">Mg2+ and Co2+ transporter CorB</fullName>
    </recommendedName>
</protein>
<reference evidence="2 3" key="1">
    <citation type="submission" date="2018-03" db="EMBL/GenBank/DDBJ databases">
        <title>Genome sequence of Clostridium liquoris DSM 100320.</title>
        <authorList>
            <person name="Poehlein A."/>
            <person name="Daniel R."/>
        </authorList>
    </citation>
    <scope>NUCLEOTIDE SEQUENCE [LARGE SCALE GENOMIC DNA]</scope>
    <source>
        <strain evidence="2 3">DSM 100320</strain>
    </source>
</reference>
<proteinExistence type="predicted"/>
<evidence type="ECO:0000313" key="3">
    <source>
        <dbReference type="Proteomes" id="UP000239706"/>
    </source>
</evidence>
<keyword evidence="3" id="KW-1185">Reference proteome</keyword>